<dbReference type="Proteomes" id="UP000258707">
    <property type="component" value="Plasmid pAArc1-01"/>
</dbReference>
<accession>A0A346P9H4</accession>
<organism evidence="1 2">
    <name type="scientific">Natrarchaeobaculum sulfurireducens</name>
    <dbReference type="NCBI Taxonomy" id="2044521"/>
    <lineage>
        <taxon>Archaea</taxon>
        <taxon>Methanobacteriati</taxon>
        <taxon>Methanobacteriota</taxon>
        <taxon>Stenosarchaea group</taxon>
        <taxon>Halobacteria</taxon>
        <taxon>Halobacteriales</taxon>
        <taxon>Natrialbaceae</taxon>
        <taxon>Natrarchaeobaculum</taxon>
    </lineage>
</organism>
<dbReference type="EMBL" id="CP024045">
    <property type="protein sequence ID" value="AXR76169.1"/>
    <property type="molecule type" value="Genomic_DNA"/>
</dbReference>
<protein>
    <submittedName>
        <fullName evidence="1">PadR family transcriptional regulator</fullName>
    </submittedName>
</protein>
<gene>
    <name evidence="1" type="ORF">AArc1_4052</name>
</gene>
<dbReference type="KEGG" id="nan:AArc1_4052"/>
<geneLocation type="plasmid" evidence="2">
    <name>paarc1-01</name>
</geneLocation>
<reference evidence="1 2" key="1">
    <citation type="submission" date="2017-10" db="EMBL/GenBank/DDBJ databases">
        <title>Phenotypic and genomic properties of facultatively anaerobic sulfur-reducing natronoarchaea from hypersaline soda lakes.</title>
        <authorList>
            <person name="Sorokin D.Y."/>
            <person name="Kublanov I.V."/>
            <person name="Roman P."/>
            <person name="Sinninghe Damste J.S."/>
            <person name="Golyshin P.N."/>
            <person name="Rojo D."/>
            <person name="Ciordia S."/>
            <person name="Mena Md.C."/>
            <person name="Ferrer M."/>
            <person name="Messina E."/>
            <person name="Smedile F."/>
            <person name="La Spada G."/>
            <person name="La Cono V."/>
            <person name="Yakimov M.M."/>
        </authorList>
    </citation>
    <scope>NUCLEOTIDE SEQUENCE [LARGE SCALE GENOMIC DNA]</scope>
    <source>
        <strain evidence="1 2">AArc1</strain>
        <plasmid evidence="2">paarc1-01</plasmid>
    </source>
</reference>
<evidence type="ECO:0000313" key="1">
    <source>
        <dbReference type="EMBL" id="AXR76169.1"/>
    </source>
</evidence>
<keyword evidence="1" id="KW-0614">Plasmid</keyword>
<dbReference type="AlphaFoldDB" id="A0A346P9H4"/>
<dbReference type="SUPFAM" id="SSF46785">
    <property type="entry name" value="Winged helix' DNA-binding domain"/>
    <property type="match status" value="1"/>
</dbReference>
<proteinExistence type="predicted"/>
<sequence length="61" mass="7518">MIILIPFYSRFLRDLRFLLLVKKGLVEKGEKDRRTNVYMVTKRGTREIEARRNWENEYIEL</sequence>
<dbReference type="InterPro" id="IPR036390">
    <property type="entry name" value="WH_DNA-bd_sf"/>
</dbReference>
<name>A0A346P9H4_9EURY</name>
<evidence type="ECO:0000313" key="2">
    <source>
        <dbReference type="Proteomes" id="UP000258707"/>
    </source>
</evidence>